<dbReference type="OMA" id="FEADVDH"/>
<keyword evidence="1" id="KW-0479">Metal-binding</keyword>
<keyword evidence="5" id="KW-0472">Membrane</keyword>
<feature type="region of interest" description="Disordered" evidence="4">
    <location>
        <begin position="332"/>
        <end position="351"/>
    </location>
</feature>
<dbReference type="OrthoDB" id="293868at2759"/>
<keyword evidence="2" id="KW-0677">Repeat</keyword>
<evidence type="ECO:0000256" key="3">
    <source>
        <dbReference type="ARBA" id="ARBA00022837"/>
    </source>
</evidence>
<dbReference type="Pfam" id="PF13499">
    <property type="entry name" value="EF-hand_7"/>
    <property type="match status" value="2"/>
</dbReference>
<dbReference type="GO" id="GO:0005509">
    <property type="term" value="F:calcium ion binding"/>
    <property type="evidence" value="ECO:0000318"/>
    <property type="project" value="GO_Central"/>
</dbReference>
<dbReference type="FunCoup" id="A0A1U8AWZ7">
    <property type="interactions" value="1048"/>
</dbReference>
<evidence type="ECO:0000256" key="1">
    <source>
        <dbReference type="ARBA" id="ARBA00022723"/>
    </source>
</evidence>
<evidence type="ECO:0000313" key="8">
    <source>
        <dbReference type="RefSeq" id="XP_010267532.1"/>
    </source>
</evidence>
<protein>
    <submittedName>
        <fullName evidence="8">Calumenin</fullName>
    </submittedName>
</protein>
<dbReference type="Gene3D" id="1.10.238.10">
    <property type="entry name" value="EF-hand"/>
    <property type="match status" value="2"/>
</dbReference>
<evidence type="ECO:0000313" key="7">
    <source>
        <dbReference type="Proteomes" id="UP000189703"/>
    </source>
</evidence>
<evidence type="ECO:0000256" key="4">
    <source>
        <dbReference type="SAM" id="MobiDB-lite"/>
    </source>
</evidence>
<reference evidence="8" key="1">
    <citation type="submission" date="2025-08" db="UniProtKB">
        <authorList>
            <consortium name="RefSeq"/>
        </authorList>
    </citation>
    <scope>IDENTIFICATION</scope>
</reference>
<dbReference type="PROSITE" id="PS50222">
    <property type="entry name" value="EF_HAND_2"/>
    <property type="match status" value="2"/>
</dbReference>
<keyword evidence="3" id="KW-0106">Calcium</keyword>
<feature type="domain" description="EF-hand" evidence="6">
    <location>
        <begin position="215"/>
        <end position="245"/>
    </location>
</feature>
<evidence type="ECO:0000256" key="2">
    <source>
        <dbReference type="ARBA" id="ARBA00022737"/>
    </source>
</evidence>
<dbReference type="PANTHER" id="PTHR10827">
    <property type="entry name" value="RETICULOCALBIN"/>
    <property type="match status" value="1"/>
</dbReference>
<gene>
    <name evidence="8" type="primary">LOC104604739</name>
</gene>
<evidence type="ECO:0000256" key="5">
    <source>
        <dbReference type="SAM" id="Phobius"/>
    </source>
</evidence>
<keyword evidence="5" id="KW-1133">Transmembrane helix</keyword>
<dbReference type="SUPFAM" id="SSF47473">
    <property type="entry name" value="EF-hand"/>
    <property type="match status" value="2"/>
</dbReference>
<feature type="transmembrane region" description="Helical" evidence="5">
    <location>
        <begin position="6"/>
        <end position="23"/>
    </location>
</feature>
<keyword evidence="5" id="KW-0812">Transmembrane</keyword>
<dbReference type="GeneID" id="104604739"/>
<dbReference type="STRING" id="4432.A0A1U8AWZ7"/>
<dbReference type="InterPro" id="IPR002048">
    <property type="entry name" value="EF_hand_dom"/>
</dbReference>
<feature type="domain" description="EF-hand" evidence="6">
    <location>
        <begin position="253"/>
        <end position="288"/>
    </location>
</feature>
<dbReference type="AlphaFoldDB" id="A0A1U8AWZ7"/>
<dbReference type="SMART" id="SM00054">
    <property type="entry name" value="EFh"/>
    <property type="match status" value="3"/>
</dbReference>
<dbReference type="GO" id="GO:0005783">
    <property type="term" value="C:endoplasmic reticulum"/>
    <property type="evidence" value="ECO:0000318"/>
    <property type="project" value="GO_Central"/>
</dbReference>
<proteinExistence type="predicted"/>
<organism evidence="7 8">
    <name type="scientific">Nelumbo nucifera</name>
    <name type="common">Sacred lotus</name>
    <dbReference type="NCBI Taxonomy" id="4432"/>
    <lineage>
        <taxon>Eukaryota</taxon>
        <taxon>Viridiplantae</taxon>
        <taxon>Streptophyta</taxon>
        <taxon>Embryophyta</taxon>
        <taxon>Tracheophyta</taxon>
        <taxon>Spermatophyta</taxon>
        <taxon>Magnoliopsida</taxon>
        <taxon>Proteales</taxon>
        <taxon>Nelumbonaceae</taxon>
        <taxon>Nelumbo</taxon>
    </lineage>
</organism>
<dbReference type="KEGG" id="nnu:104604739"/>
<dbReference type="PROSITE" id="PS00018">
    <property type="entry name" value="EF_HAND_1"/>
    <property type="match status" value="2"/>
</dbReference>
<dbReference type="InParanoid" id="A0A1U8AWZ7"/>
<keyword evidence="7" id="KW-1185">Reference proteome</keyword>
<dbReference type="PANTHER" id="PTHR10827:SF98">
    <property type="entry name" value="45 KDA CALCIUM-BINDING PROTEIN"/>
    <property type="match status" value="1"/>
</dbReference>
<dbReference type="eggNOG" id="KOG4223">
    <property type="taxonomic scope" value="Eukaryota"/>
</dbReference>
<name>A0A1U8AWZ7_NELNU</name>
<sequence>MAKAVVYPIWATVFVIFLITSLPPRKGPEHLRLGRRLGYRHVPFDPLVAHLEKQTEEKGLSDWDSPTTWESALFSSEFGDMEELLNDEGKLNITDRLLVLFPLLDTSPDDGLISLKELVDWNVQQATDRLSYRTYKEMEVRDTNWDGVISLKECLYRFSQEEIEKNDMSTGQAGWLREQFSNADADGDESLNAVEFNDFLHPEDSNNHKVRRWLLREKIKAMDQDKDGRINFKEFSHGAYGIIKSYMELEIGYEAPGAGEKFAELDVNSDEFLTEEELVPVMHHLQPGEISYAKHYASYLMHEADDDRDGSLTLEEMLRHEFVFYGTVFEDDEFNENDDDDDDDDSRDEFR</sequence>
<accession>A0A1U8AWZ7</accession>
<dbReference type="InterPro" id="IPR018247">
    <property type="entry name" value="EF_Hand_1_Ca_BS"/>
</dbReference>
<evidence type="ECO:0000259" key="6">
    <source>
        <dbReference type="PROSITE" id="PS50222"/>
    </source>
</evidence>
<dbReference type="RefSeq" id="XP_010267532.1">
    <property type="nucleotide sequence ID" value="XM_010269230.2"/>
</dbReference>
<dbReference type="InterPro" id="IPR011992">
    <property type="entry name" value="EF-hand-dom_pair"/>
</dbReference>
<dbReference type="Proteomes" id="UP000189703">
    <property type="component" value="Unplaced"/>
</dbReference>